<dbReference type="Gene3D" id="3.40.50.1820">
    <property type="entry name" value="alpha/beta hydrolase"/>
    <property type="match status" value="1"/>
</dbReference>
<dbReference type="InterPro" id="IPR029058">
    <property type="entry name" value="AB_hydrolase_fold"/>
</dbReference>
<feature type="domain" description="Peptidase S9A N-terminal" evidence="8">
    <location>
        <begin position="28"/>
        <end position="439"/>
    </location>
</feature>
<comment type="catalytic activity">
    <reaction evidence="1">
        <text>Hydrolysis of Pro-|-Xaa &gt;&gt; Ala-|-Xaa in oligopeptides.</text>
        <dbReference type="EC" id="3.4.21.26"/>
    </reaction>
</comment>
<dbReference type="InterPro" id="IPR001375">
    <property type="entry name" value="Peptidase_S9_cat"/>
</dbReference>
<dbReference type="PRINTS" id="PR00862">
    <property type="entry name" value="PROLIGOPTASE"/>
</dbReference>
<gene>
    <name evidence="9" type="ORF">EOE66_06850</name>
</gene>
<protein>
    <recommendedName>
        <fullName evidence="2">prolyl oligopeptidase</fullName>
        <ecNumber evidence="2">3.4.21.26</ecNumber>
    </recommendedName>
</protein>
<dbReference type="InterPro" id="IPR002470">
    <property type="entry name" value="Peptidase_S9A"/>
</dbReference>
<evidence type="ECO:0000256" key="3">
    <source>
        <dbReference type="ARBA" id="ARBA00022670"/>
    </source>
</evidence>
<dbReference type="SUPFAM" id="SSF50993">
    <property type="entry name" value="Peptidase/esterase 'gauge' domain"/>
    <property type="match status" value="1"/>
</dbReference>
<keyword evidence="3" id="KW-0645">Protease</keyword>
<keyword evidence="5" id="KW-0720">Serine protease</keyword>
<dbReference type="Gene3D" id="2.130.10.120">
    <property type="entry name" value="Prolyl oligopeptidase, N-terminal domain"/>
    <property type="match status" value="1"/>
</dbReference>
<dbReference type="EC" id="3.4.21.26" evidence="2"/>
<dbReference type="Pfam" id="PF02897">
    <property type="entry name" value="Peptidase_S9_N"/>
    <property type="match status" value="1"/>
</dbReference>
<sequence>MRLTLTLLATTLVAAAAATVAPAALAAPPVAEIKNVPTTLHGTVVPDPYRWMEEVKSAPAQAWFKGQGAEARSVLDRIDGREAIAQRLAELADAQGDAVRSVMRLPGERYYYLKRKVGEKQFKLVMRQGLQGAEKLLVDPEEATRRDGVPHAINYFKPSWDGRHLAYGMSAGGSEDASLYVLNIASGKTVGRPVPRVYDAGVHWLPDSRALTYTQTRLMKPGQPVVETYMDAQVMLQRLGGAPKPVFGPTVTRQLGLVRLDVGQIYTVPDSPWVVARTTDTTVPEGKLFAGRLADLGTPKMRWQPLGNEADKVMEVALQGDHLYVMLQAGAPRRQVVRVDLRQPVPLQQAPVVAAQPKEGALEGFELTPTAVIAQWRRGTSVLLRRYAKGDVNGVELPLPGPGTAWTAAAPAQDSETLLYAHSSWTEPLRWQRLDSSDRNARNTEVSFGQRSAPVNLPDVVVTEVQVPSHDGVLVPMTILHRKGLPLDGRNPVLLDGYASYGFSISAGFSSDNMVWIERGGVIAKINPRGSGVHGDEWHRAGFKTTKPNTWKDGIAGAKYLIAKGYGSPKTMGIMGTSAGGIFVGRAVTEAPELFAAAIFNVGMMDTIRSEDSANGVTNISEFGTVKDPAEFKALMAMSTYHAVKDGQAYPGVMLVHGMNDPRVDVWQSGKTAARLQAAQAGLPNAGTTLLRLDMQAGHGMGSTHTQRQALAADMQSFLLWQMGKLGLRD</sequence>
<evidence type="ECO:0000256" key="6">
    <source>
        <dbReference type="SAM" id="SignalP"/>
    </source>
</evidence>
<dbReference type="GO" id="GO:0006508">
    <property type="term" value="P:proteolysis"/>
    <property type="evidence" value="ECO:0007669"/>
    <property type="project" value="UniProtKB-KW"/>
</dbReference>
<dbReference type="GO" id="GO:0070012">
    <property type="term" value="F:oligopeptidase activity"/>
    <property type="evidence" value="ECO:0007669"/>
    <property type="project" value="TreeGrafter"/>
</dbReference>
<dbReference type="Proteomes" id="UP000285575">
    <property type="component" value="Unassembled WGS sequence"/>
</dbReference>
<evidence type="ECO:0000256" key="2">
    <source>
        <dbReference type="ARBA" id="ARBA00011897"/>
    </source>
</evidence>
<keyword evidence="4" id="KW-0378">Hydrolase</keyword>
<feature type="chain" id="PRO_5019076196" description="prolyl oligopeptidase" evidence="6">
    <location>
        <begin position="27"/>
        <end position="730"/>
    </location>
</feature>
<evidence type="ECO:0000259" key="7">
    <source>
        <dbReference type="Pfam" id="PF00326"/>
    </source>
</evidence>
<dbReference type="Pfam" id="PF00326">
    <property type="entry name" value="Peptidase_S9"/>
    <property type="match status" value="1"/>
</dbReference>
<evidence type="ECO:0000259" key="8">
    <source>
        <dbReference type="Pfam" id="PF02897"/>
    </source>
</evidence>
<evidence type="ECO:0000313" key="10">
    <source>
        <dbReference type="Proteomes" id="UP000285575"/>
    </source>
</evidence>
<keyword evidence="10" id="KW-1185">Reference proteome</keyword>
<dbReference type="OrthoDB" id="9801421at2"/>
<dbReference type="InterPro" id="IPR051167">
    <property type="entry name" value="Prolyl_oligopep/macrocyclase"/>
</dbReference>
<evidence type="ECO:0000256" key="4">
    <source>
        <dbReference type="ARBA" id="ARBA00022801"/>
    </source>
</evidence>
<dbReference type="InterPro" id="IPR023302">
    <property type="entry name" value="Pept_S9A_N"/>
</dbReference>
<keyword evidence="6" id="KW-0732">Signal</keyword>
<dbReference type="PANTHER" id="PTHR42881">
    <property type="entry name" value="PROLYL ENDOPEPTIDASE"/>
    <property type="match status" value="1"/>
</dbReference>
<dbReference type="GO" id="GO:0004252">
    <property type="term" value="F:serine-type endopeptidase activity"/>
    <property type="evidence" value="ECO:0007669"/>
    <property type="project" value="UniProtKB-EC"/>
</dbReference>
<reference evidence="9 10" key="1">
    <citation type="submission" date="2019-01" db="EMBL/GenBank/DDBJ databases">
        <authorList>
            <person name="Chen W.-M."/>
        </authorList>
    </citation>
    <scope>NUCLEOTIDE SEQUENCE [LARGE SCALE GENOMIC DNA]</scope>
    <source>
        <strain evidence="9 10">KYPY4</strain>
    </source>
</reference>
<dbReference type="PANTHER" id="PTHR42881:SF2">
    <property type="entry name" value="PROLYL ENDOPEPTIDASE"/>
    <property type="match status" value="1"/>
</dbReference>
<name>A0A437RL21_9BURK</name>
<evidence type="ECO:0000313" key="9">
    <source>
        <dbReference type="EMBL" id="RVU47454.1"/>
    </source>
</evidence>
<dbReference type="RefSeq" id="WP_128227917.1">
    <property type="nucleotide sequence ID" value="NZ_SACR01000002.1"/>
</dbReference>
<dbReference type="SUPFAM" id="SSF53474">
    <property type="entry name" value="alpha/beta-Hydrolases"/>
    <property type="match status" value="1"/>
</dbReference>
<comment type="caution">
    <text evidence="9">The sequence shown here is derived from an EMBL/GenBank/DDBJ whole genome shotgun (WGS) entry which is preliminary data.</text>
</comment>
<organism evidence="9 10">
    <name type="scientific">Rubrivivax rivuli</name>
    <dbReference type="NCBI Taxonomy" id="1862385"/>
    <lineage>
        <taxon>Bacteria</taxon>
        <taxon>Pseudomonadati</taxon>
        <taxon>Pseudomonadota</taxon>
        <taxon>Betaproteobacteria</taxon>
        <taxon>Burkholderiales</taxon>
        <taxon>Sphaerotilaceae</taxon>
        <taxon>Rubrivivax</taxon>
    </lineage>
</organism>
<dbReference type="AlphaFoldDB" id="A0A437RL21"/>
<evidence type="ECO:0000256" key="1">
    <source>
        <dbReference type="ARBA" id="ARBA00001070"/>
    </source>
</evidence>
<proteinExistence type="predicted"/>
<feature type="signal peptide" evidence="6">
    <location>
        <begin position="1"/>
        <end position="26"/>
    </location>
</feature>
<feature type="domain" description="Peptidase S9 prolyl oligopeptidase catalytic" evidence="7">
    <location>
        <begin position="509"/>
        <end position="725"/>
    </location>
</feature>
<dbReference type="GO" id="GO:0005829">
    <property type="term" value="C:cytosol"/>
    <property type="evidence" value="ECO:0007669"/>
    <property type="project" value="TreeGrafter"/>
</dbReference>
<accession>A0A437RL21</accession>
<evidence type="ECO:0000256" key="5">
    <source>
        <dbReference type="ARBA" id="ARBA00022825"/>
    </source>
</evidence>
<dbReference type="EMBL" id="SACR01000002">
    <property type="protein sequence ID" value="RVU47454.1"/>
    <property type="molecule type" value="Genomic_DNA"/>
</dbReference>